<dbReference type="GO" id="GO:0003677">
    <property type="term" value="F:DNA binding"/>
    <property type="evidence" value="ECO:0007669"/>
    <property type="project" value="UniProtKB-KW"/>
</dbReference>
<evidence type="ECO:0000259" key="6">
    <source>
        <dbReference type="PROSITE" id="PS50110"/>
    </source>
</evidence>
<dbReference type="Pfam" id="PF00072">
    <property type="entry name" value="Response_reg"/>
    <property type="match status" value="1"/>
</dbReference>
<dbReference type="PROSITE" id="PS50043">
    <property type="entry name" value="HTH_LUXR_2"/>
    <property type="match status" value="1"/>
</dbReference>
<evidence type="ECO:0000256" key="2">
    <source>
        <dbReference type="ARBA" id="ARBA00023125"/>
    </source>
</evidence>
<dbReference type="AlphaFoldDB" id="A0A552UAB4"/>
<protein>
    <submittedName>
        <fullName evidence="7">Response regulator transcription factor</fullName>
    </submittedName>
</protein>
<dbReference type="CDD" id="cd06170">
    <property type="entry name" value="LuxR_C_like"/>
    <property type="match status" value="1"/>
</dbReference>
<dbReference type="Proteomes" id="UP000317894">
    <property type="component" value="Unassembled WGS sequence"/>
</dbReference>
<dbReference type="InterPro" id="IPR001789">
    <property type="entry name" value="Sig_transdc_resp-reg_receiver"/>
</dbReference>
<feature type="domain" description="HTH luxR-type" evidence="5">
    <location>
        <begin position="173"/>
        <end position="238"/>
    </location>
</feature>
<feature type="domain" description="Response regulatory" evidence="6">
    <location>
        <begin position="41"/>
        <end position="157"/>
    </location>
</feature>
<dbReference type="InterPro" id="IPR000792">
    <property type="entry name" value="Tscrpt_reg_LuxR_C"/>
</dbReference>
<dbReference type="InterPro" id="IPR016032">
    <property type="entry name" value="Sig_transdc_resp-reg_C-effctor"/>
</dbReference>
<evidence type="ECO:0000256" key="4">
    <source>
        <dbReference type="SAM" id="MobiDB-lite"/>
    </source>
</evidence>
<dbReference type="EMBL" id="VJWA01000002">
    <property type="protein sequence ID" value="TRW15151.1"/>
    <property type="molecule type" value="Genomic_DNA"/>
</dbReference>
<feature type="compositionally biased region" description="Basic and acidic residues" evidence="4">
    <location>
        <begin position="1"/>
        <end position="13"/>
    </location>
</feature>
<dbReference type="InterPro" id="IPR011006">
    <property type="entry name" value="CheY-like_superfamily"/>
</dbReference>
<organism evidence="7 8">
    <name type="scientific">Glacieibacterium frigidum</name>
    <dbReference type="NCBI Taxonomy" id="2593303"/>
    <lineage>
        <taxon>Bacteria</taxon>
        <taxon>Pseudomonadati</taxon>
        <taxon>Pseudomonadota</taxon>
        <taxon>Alphaproteobacteria</taxon>
        <taxon>Sphingomonadales</taxon>
        <taxon>Sphingosinicellaceae</taxon>
        <taxon>Glacieibacterium</taxon>
    </lineage>
</organism>
<feature type="region of interest" description="Disordered" evidence="4">
    <location>
        <begin position="1"/>
        <end position="31"/>
    </location>
</feature>
<sequence>MGAARDARADRGAGRRAHRRCGAGPGHAGHGGGAAVTGLLRILCVDDHPVVRSGVAAMLATEPDFAPADLAANGHEARLLATARRPDVVLLDFRLRKEDGVDLAGEIKALAPAAKIVMMTTYAGDEPAHRALQAGVHGYLLKDSLDRELITAVRAVLAGRRYVQSEVARQLVENGPRVMLTARERDVLALLAEGLRNKVIADRLGVGEATARSHVEAILLKFGVRERTAAVAHAARRGFLHLG</sequence>
<dbReference type="InterPro" id="IPR058245">
    <property type="entry name" value="NreC/VraR/RcsB-like_REC"/>
</dbReference>
<evidence type="ECO:0000313" key="7">
    <source>
        <dbReference type="EMBL" id="TRW15151.1"/>
    </source>
</evidence>
<dbReference type="SUPFAM" id="SSF46894">
    <property type="entry name" value="C-terminal effector domain of the bipartite response regulators"/>
    <property type="match status" value="1"/>
</dbReference>
<dbReference type="GO" id="GO:0000160">
    <property type="term" value="P:phosphorelay signal transduction system"/>
    <property type="evidence" value="ECO:0007669"/>
    <property type="project" value="InterPro"/>
</dbReference>
<keyword evidence="8" id="KW-1185">Reference proteome</keyword>
<keyword evidence="1 3" id="KW-0597">Phosphoprotein</keyword>
<dbReference type="Gene3D" id="3.40.50.2300">
    <property type="match status" value="1"/>
</dbReference>
<comment type="caution">
    <text evidence="7">The sequence shown here is derived from an EMBL/GenBank/DDBJ whole genome shotgun (WGS) entry which is preliminary data.</text>
</comment>
<dbReference type="PRINTS" id="PR00038">
    <property type="entry name" value="HTHLUXR"/>
</dbReference>
<dbReference type="CDD" id="cd17535">
    <property type="entry name" value="REC_NarL-like"/>
    <property type="match status" value="1"/>
</dbReference>
<dbReference type="InterPro" id="IPR039420">
    <property type="entry name" value="WalR-like"/>
</dbReference>
<feature type="modified residue" description="4-aspartylphosphate" evidence="3">
    <location>
        <position position="92"/>
    </location>
</feature>
<keyword evidence="2" id="KW-0238">DNA-binding</keyword>
<accession>A0A552UAB4</accession>
<proteinExistence type="predicted"/>
<dbReference type="Pfam" id="PF00196">
    <property type="entry name" value="GerE"/>
    <property type="match status" value="1"/>
</dbReference>
<evidence type="ECO:0000259" key="5">
    <source>
        <dbReference type="PROSITE" id="PS50043"/>
    </source>
</evidence>
<evidence type="ECO:0000313" key="8">
    <source>
        <dbReference type="Proteomes" id="UP000317894"/>
    </source>
</evidence>
<evidence type="ECO:0000256" key="1">
    <source>
        <dbReference type="ARBA" id="ARBA00022553"/>
    </source>
</evidence>
<dbReference type="GO" id="GO:0006355">
    <property type="term" value="P:regulation of DNA-templated transcription"/>
    <property type="evidence" value="ECO:0007669"/>
    <property type="project" value="InterPro"/>
</dbReference>
<dbReference type="SMART" id="SM00448">
    <property type="entry name" value="REC"/>
    <property type="match status" value="1"/>
</dbReference>
<dbReference type="OrthoDB" id="9782896at2"/>
<dbReference type="PANTHER" id="PTHR43214">
    <property type="entry name" value="TWO-COMPONENT RESPONSE REGULATOR"/>
    <property type="match status" value="1"/>
</dbReference>
<evidence type="ECO:0000256" key="3">
    <source>
        <dbReference type="PROSITE-ProRule" id="PRU00169"/>
    </source>
</evidence>
<dbReference type="SMART" id="SM00421">
    <property type="entry name" value="HTH_LUXR"/>
    <property type="match status" value="1"/>
</dbReference>
<dbReference type="SUPFAM" id="SSF52172">
    <property type="entry name" value="CheY-like"/>
    <property type="match status" value="1"/>
</dbReference>
<dbReference type="PANTHER" id="PTHR43214:SF42">
    <property type="entry name" value="TRANSCRIPTIONAL REGULATORY PROTEIN DESR"/>
    <property type="match status" value="1"/>
</dbReference>
<gene>
    <name evidence="7" type="ORF">FMM06_16045</name>
</gene>
<name>A0A552UAB4_9SPHN</name>
<reference evidence="7 8" key="1">
    <citation type="submission" date="2019-07" db="EMBL/GenBank/DDBJ databases">
        <title>Novel species isolated from glacier.</title>
        <authorList>
            <person name="Liu Q."/>
            <person name="Xin Y.-H."/>
        </authorList>
    </citation>
    <scope>NUCLEOTIDE SEQUENCE [LARGE SCALE GENOMIC DNA]</scope>
    <source>
        <strain evidence="7 8">LB1R16</strain>
    </source>
</reference>
<dbReference type="PROSITE" id="PS50110">
    <property type="entry name" value="RESPONSE_REGULATORY"/>
    <property type="match status" value="1"/>
</dbReference>